<evidence type="ECO:0000313" key="2">
    <source>
        <dbReference type="Proteomes" id="UP000030661"/>
    </source>
</evidence>
<accession>A0A081CAC6</accession>
<sequence>MEKIVLIPSRVLLGFSLHPHIEKWVIEYHGFNPFQGFIRVFT</sequence>
<gene>
    <name evidence="1" type="ORF">U27_01432</name>
</gene>
<organism evidence="1">
    <name type="scientific">Vecturithrix granuli</name>
    <dbReference type="NCBI Taxonomy" id="1499967"/>
    <lineage>
        <taxon>Bacteria</taxon>
        <taxon>Candidatus Moduliflexota</taxon>
        <taxon>Candidatus Vecturitrichia</taxon>
        <taxon>Candidatus Vecturitrichales</taxon>
        <taxon>Candidatus Vecturitrichaceae</taxon>
        <taxon>Candidatus Vecturithrix</taxon>
    </lineage>
</organism>
<dbReference type="Proteomes" id="UP000030661">
    <property type="component" value="Unassembled WGS sequence"/>
</dbReference>
<dbReference type="AlphaFoldDB" id="A0A081CAC6"/>
<name>A0A081CAC6_VECG1</name>
<proteinExistence type="predicted"/>
<keyword evidence="2" id="KW-1185">Reference proteome</keyword>
<dbReference type="HOGENOM" id="CLU_3247690_0_0_0"/>
<dbReference type="EMBL" id="DF820480">
    <property type="protein sequence ID" value="GAK61531.1"/>
    <property type="molecule type" value="Genomic_DNA"/>
</dbReference>
<evidence type="ECO:0000313" key="1">
    <source>
        <dbReference type="EMBL" id="GAK61531.1"/>
    </source>
</evidence>
<protein>
    <submittedName>
        <fullName evidence="1">Uncharacterized protein</fullName>
    </submittedName>
</protein>
<reference evidence="1" key="1">
    <citation type="journal article" date="2015" name="PeerJ">
        <title>First genomic representation of candidate bacterial phylum KSB3 points to enhanced environmental sensing as a trigger of wastewater bulking.</title>
        <authorList>
            <person name="Sekiguchi Y."/>
            <person name="Ohashi A."/>
            <person name="Parks D.H."/>
            <person name="Yamauchi T."/>
            <person name="Tyson G.W."/>
            <person name="Hugenholtz P."/>
        </authorList>
    </citation>
    <scope>NUCLEOTIDE SEQUENCE [LARGE SCALE GENOMIC DNA]</scope>
</reference>